<dbReference type="InterPro" id="IPR015943">
    <property type="entry name" value="WD40/YVTN_repeat-like_dom_sf"/>
</dbReference>
<feature type="compositionally biased region" description="Polar residues" evidence="11">
    <location>
        <begin position="784"/>
        <end position="798"/>
    </location>
</feature>
<dbReference type="InterPro" id="IPR006595">
    <property type="entry name" value="CTLH_C"/>
</dbReference>
<dbReference type="InterPro" id="IPR036322">
    <property type="entry name" value="WD40_repeat_dom_sf"/>
</dbReference>
<evidence type="ECO:0000313" key="14">
    <source>
        <dbReference type="EMBL" id="RDW92825.1"/>
    </source>
</evidence>
<feature type="repeat" description="WD" evidence="10">
    <location>
        <begin position="1139"/>
        <end position="1180"/>
    </location>
</feature>
<dbReference type="GO" id="GO:0034657">
    <property type="term" value="C:GID complex"/>
    <property type="evidence" value="ECO:0007669"/>
    <property type="project" value="TreeGrafter"/>
</dbReference>
<organism evidence="14 15">
    <name type="scientific">Aspergillus mulundensis</name>
    <dbReference type="NCBI Taxonomy" id="1810919"/>
    <lineage>
        <taxon>Eukaryota</taxon>
        <taxon>Fungi</taxon>
        <taxon>Dikarya</taxon>
        <taxon>Ascomycota</taxon>
        <taxon>Pezizomycotina</taxon>
        <taxon>Eurotiomycetes</taxon>
        <taxon>Eurotiomycetidae</taxon>
        <taxon>Eurotiales</taxon>
        <taxon>Aspergillaceae</taxon>
        <taxon>Aspergillus</taxon>
        <taxon>Aspergillus subgen. Nidulantes</taxon>
    </lineage>
</organism>
<feature type="compositionally biased region" description="Low complexity" evidence="11">
    <location>
        <begin position="762"/>
        <end position="771"/>
    </location>
</feature>
<feature type="transmembrane region" description="Helical" evidence="12">
    <location>
        <begin position="246"/>
        <end position="266"/>
    </location>
</feature>
<feature type="compositionally biased region" description="Polar residues" evidence="11">
    <location>
        <begin position="712"/>
        <end position="744"/>
    </location>
</feature>
<evidence type="ECO:0000256" key="5">
    <source>
        <dbReference type="ARBA" id="ARBA00022574"/>
    </source>
</evidence>
<dbReference type="GO" id="GO:0055085">
    <property type="term" value="P:transmembrane transport"/>
    <property type="evidence" value="ECO:0007669"/>
    <property type="project" value="InterPro"/>
</dbReference>
<accession>A0A3D8T2N1</accession>
<comment type="caution">
    <text evidence="14">The sequence shown here is derived from an EMBL/GenBank/DDBJ whole genome shotgun (WGS) entry which is preliminary data.</text>
</comment>
<sequence length="1419" mass="154723">MAQGSLLTSFLGALQACVSVLLTLAYGAAARKFGLIQRSSIHDVSSLGMKVLLPALILVHLGEQLQLDNVLNYVPVLVWSITYTTFSILLARLASKFLRLPDWVTPTSAFNNTTSLPLLLLQSLEGVGSLKMIVPEGESVSDAVARAQSYFLLCGVISKTIGYVVGPTMLISEKPGNDNRICGHGDEHEQYDYSDPYTGTADEESPLLNNRQSANHEGKIKRWTKKAFVDLPKCLKHKTLKNDTPVADIAIFCTIIGGVLGLVPQLHKAFFNSYEDGGIFNAWLTSSVKNIGKLFTTLQIFIVGCELGVSFEKMKKDSHDGDDDDDSDGSGGSSSNPGWKAILTIFMIRLVVWPALSISIIYGLAKKTSVLRSDPILWFSMMLMPAGPPALVIQGLAELAKASETKKMTIAKTLTKGCTHSALLALAVLTASTGVGSAAAAGVSSSTTTASHFDFVEVDLKSSDVKCGYGRFQCHGCKYGDQIACPDEAGGRAFIAPGLCAVSLAKGPRGVDLKVLWAPHPCKSLGGSIFDNTDDCSRANNIGEQADMVMPSTSLEYPASNSFRWRQDVLALLSLTLPPNTAPVHNILAVDICLSSSKSEFAFRLSPNRTLTPRLLVLSGGAWRLPQRLSPIRPRSLHPIEVSPRTSQLASLKASSPHLAANTEHFTSEVSSALLVLLQEPGGKGRLEIFDLADAPPLYTPSSAAPDLPNASIPSDSLPSRPSAGSSDSIPPQPQRDTVSSHRLSGTAERLTSNNRRRRLSSSDTLDSYTYGTGGRAGGHTAASEVSPQEQTTNQFGASSEGHPPLPKRRRLANMRPDGISSTNNFSQLSKGGAASPAQKAALSRALNGQASYSSSNGDMKTDGLQKPSKTSSYFNHDREEVTRILIQSLYELGYSNSADLLSKESGYQLESPAVAIFRNAVLEGRWAEAERILVQSFQGHVEDETTSKEKLALVDNAEKSEMLFYLRQQKFLELLDARDLGAALMVLRYELTPLNYDVGRLHALSSLLMCPPEHLHDQASWDGPVGFSRERLLSELSKSISPSVMIPDNRLATLLDHVKQNQINQCLYHNTAQSPSLYSDHMCDRDDFPLGTKLELNKHTDEVWHCQFSHDGTKLVTAGKDKKVFIYDTSTFSVLLTLGEHKEGVAHAVWSPDDTKLITCSRDSTARVWSTETGRCILTINSHQEPVTAAVWAPDGESFVTASLDVTSQLCHWNIRGQPKYMWHGGFRVYDCAITPDGRRLIAVDVEKKIRVYNFHTHEEEYILPLKSRATSVVVSRDSRHMLVNLTECQIQLIDIETSEVIRRFQGQKQSEFVIRSTFGGAAENFVVSGSEDSRIYVWHKENGTLVETLEGHIDGCVNAISWNPADPGMFASAGDDHLVKIWTRERDAHPNSTPGKRRTVSGNGYARTSALRSTSSF</sequence>
<reference evidence="14 15" key="1">
    <citation type="journal article" date="2018" name="IMA Fungus">
        <title>IMA Genome-F 9: Draft genome sequence of Annulohypoxylon stygium, Aspergillus mulundensis, Berkeleyomyces basicola (syn. Thielaviopsis basicola), Ceratocystis smalleyi, two Cercospora beticola strains, Coleophoma cylindrospora, Fusarium fracticaudum, Phialophora cf. hyalina, and Morchella septimelata.</title>
        <authorList>
            <person name="Wingfield B.D."/>
            <person name="Bills G.F."/>
            <person name="Dong Y."/>
            <person name="Huang W."/>
            <person name="Nel W.J."/>
            <person name="Swalarsk-Parry B.S."/>
            <person name="Vaghefi N."/>
            <person name="Wilken P.M."/>
            <person name="An Z."/>
            <person name="de Beer Z.W."/>
            <person name="De Vos L."/>
            <person name="Chen L."/>
            <person name="Duong T.A."/>
            <person name="Gao Y."/>
            <person name="Hammerbacher A."/>
            <person name="Kikkert J.R."/>
            <person name="Li Y."/>
            <person name="Li H."/>
            <person name="Li K."/>
            <person name="Li Q."/>
            <person name="Liu X."/>
            <person name="Ma X."/>
            <person name="Naidoo K."/>
            <person name="Pethybridge S.J."/>
            <person name="Sun J."/>
            <person name="Steenkamp E.T."/>
            <person name="van der Nest M.A."/>
            <person name="van Wyk S."/>
            <person name="Wingfield M.J."/>
            <person name="Xiong C."/>
            <person name="Yue Q."/>
            <person name="Zhang X."/>
        </authorList>
    </citation>
    <scope>NUCLEOTIDE SEQUENCE [LARGE SCALE GENOMIC DNA]</scope>
    <source>
        <strain evidence="14 15">DSM 5745</strain>
    </source>
</reference>
<keyword evidence="9 12" id="KW-0472">Membrane</keyword>
<dbReference type="PANTHER" id="PTHR22838:SF0">
    <property type="entry name" value="WD REPEAT-CONTAINING PROTEIN 26"/>
    <property type="match status" value="1"/>
</dbReference>
<dbReference type="GO" id="GO:0016020">
    <property type="term" value="C:membrane"/>
    <property type="evidence" value="ECO:0007669"/>
    <property type="project" value="UniProtKB-SubCell"/>
</dbReference>
<dbReference type="STRING" id="1810919.A0A3D8T2N1"/>
<feature type="transmembrane region" description="Helical" evidence="12">
    <location>
        <begin position="421"/>
        <end position="443"/>
    </location>
</feature>
<feature type="repeat" description="WD" evidence="10">
    <location>
        <begin position="1326"/>
        <end position="1350"/>
    </location>
</feature>
<evidence type="ECO:0000256" key="2">
    <source>
        <dbReference type="ARBA" id="ARBA00004141"/>
    </source>
</evidence>
<feature type="compositionally biased region" description="Polar residues" evidence="11">
    <location>
        <begin position="820"/>
        <end position="830"/>
    </location>
</feature>
<dbReference type="SMART" id="SM00668">
    <property type="entry name" value="CTLH"/>
    <property type="match status" value="1"/>
</dbReference>
<dbReference type="PANTHER" id="PTHR22838">
    <property type="entry name" value="WD REPEAT PROTEIN 26-RELATED"/>
    <property type="match status" value="1"/>
</dbReference>
<dbReference type="RefSeq" id="XP_026608008.1">
    <property type="nucleotide sequence ID" value="XM_026742163.1"/>
</dbReference>
<dbReference type="Pfam" id="PF03547">
    <property type="entry name" value="Mem_trans"/>
    <property type="match status" value="1"/>
</dbReference>
<feature type="region of interest" description="Disordered" evidence="11">
    <location>
        <begin position="701"/>
        <end position="873"/>
    </location>
</feature>
<dbReference type="CDD" id="cd00200">
    <property type="entry name" value="WD40"/>
    <property type="match status" value="1"/>
</dbReference>
<evidence type="ECO:0000256" key="12">
    <source>
        <dbReference type="SAM" id="Phobius"/>
    </source>
</evidence>
<dbReference type="SUPFAM" id="SSF50978">
    <property type="entry name" value="WD40 repeat-like"/>
    <property type="match status" value="1"/>
</dbReference>
<evidence type="ECO:0000256" key="4">
    <source>
        <dbReference type="ARBA" id="ARBA00018741"/>
    </source>
</evidence>
<dbReference type="GO" id="GO:0043161">
    <property type="term" value="P:proteasome-mediated ubiquitin-dependent protein catabolic process"/>
    <property type="evidence" value="ECO:0007669"/>
    <property type="project" value="TreeGrafter"/>
</dbReference>
<feature type="compositionally biased region" description="Polar residues" evidence="11">
    <location>
        <begin position="847"/>
        <end position="859"/>
    </location>
</feature>
<dbReference type="PROSITE" id="PS50896">
    <property type="entry name" value="LISH"/>
    <property type="match status" value="1"/>
</dbReference>
<evidence type="ECO:0000256" key="9">
    <source>
        <dbReference type="ARBA" id="ARBA00023136"/>
    </source>
</evidence>
<dbReference type="PROSITE" id="PS50897">
    <property type="entry name" value="CTLH"/>
    <property type="match status" value="1"/>
</dbReference>
<evidence type="ECO:0000256" key="6">
    <source>
        <dbReference type="ARBA" id="ARBA00022692"/>
    </source>
</evidence>
<dbReference type="InterPro" id="IPR006594">
    <property type="entry name" value="LisH"/>
</dbReference>
<dbReference type="Gene3D" id="2.130.10.10">
    <property type="entry name" value="YVTN repeat-like/Quinoprotein amine dehydrogenase"/>
    <property type="match status" value="1"/>
</dbReference>
<feature type="transmembrane region" description="Helical" evidence="12">
    <location>
        <begin position="73"/>
        <end position="91"/>
    </location>
</feature>
<comment type="function">
    <text evidence="1">Involved in the proteasome-dependent degradation of fructose-1,6-bisphosphatase.</text>
</comment>
<evidence type="ECO:0000256" key="8">
    <source>
        <dbReference type="ARBA" id="ARBA00022989"/>
    </source>
</evidence>
<keyword evidence="6 12" id="KW-0812">Transmembrane</keyword>
<dbReference type="Pfam" id="PF23627">
    <property type="entry name" value="LisH_WDR26"/>
    <property type="match status" value="1"/>
</dbReference>
<evidence type="ECO:0000259" key="13">
    <source>
        <dbReference type="PROSITE" id="PS50897"/>
    </source>
</evidence>
<dbReference type="Pfam" id="PF00400">
    <property type="entry name" value="WD40"/>
    <property type="match status" value="4"/>
</dbReference>
<dbReference type="Proteomes" id="UP000256690">
    <property type="component" value="Unassembled WGS sequence"/>
</dbReference>
<feature type="transmembrane region" description="Helical" evidence="12">
    <location>
        <begin position="376"/>
        <end position="400"/>
    </location>
</feature>
<dbReference type="SMART" id="SM00320">
    <property type="entry name" value="WD40"/>
    <property type="match status" value="7"/>
</dbReference>
<keyword evidence="5 10" id="KW-0853">WD repeat</keyword>
<evidence type="ECO:0000256" key="10">
    <source>
        <dbReference type="PROSITE-ProRule" id="PRU00221"/>
    </source>
</evidence>
<feature type="transmembrane region" description="Helical" evidence="12">
    <location>
        <begin position="341"/>
        <end position="364"/>
    </location>
</feature>
<name>A0A3D8T2N1_9EURO</name>
<dbReference type="InterPro" id="IPR001680">
    <property type="entry name" value="WD40_rpt"/>
</dbReference>
<dbReference type="InterPro" id="IPR004776">
    <property type="entry name" value="Mem_transp_PIN-like"/>
</dbReference>
<dbReference type="OrthoDB" id="972532at2759"/>
<proteinExistence type="predicted"/>
<feature type="domain" description="CTLH" evidence="13">
    <location>
        <begin position="918"/>
        <end position="983"/>
    </location>
</feature>
<dbReference type="PROSITE" id="PS50082">
    <property type="entry name" value="WD_REPEATS_2"/>
    <property type="match status" value="3"/>
</dbReference>
<protein>
    <recommendedName>
        <fullName evidence="4">Protein FYV10</fullName>
    </recommendedName>
    <alternativeName>
        <fullName evidence="3">Protein fyv10</fullName>
    </alternativeName>
</protein>
<dbReference type="EMBL" id="PVWQ01000001">
    <property type="protein sequence ID" value="RDW92825.1"/>
    <property type="molecule type" value="Genomic_DNA"/>
</dbReference>
<keyword evidence="7" id="KW-0677">Repeat</keyword>
<dbReference type="InterPro" id="IPR051350">
    <property type="entry name" value="WD_repeat-ST_regulator"/>
</dbReference>
<gene>
    <name evidence="14" type="ORF">DSM5745_00147</name>
</gene>
<evidence type="ECO:0000256" key="11">
    <source>
        <dbReference type="SAM" id="MobiDB-lite"/>
    </source>
</evidence>
<feature type="transmembrane region" description="Helical" evidence="12">
    <location>
        <begin position="6"/>
        <end position="29"/>
    </location>
</feature>
<evidence type="ECO:0000313" key="15">
    <source>
        <dbReference type="Proteomes" id="UP000256690"/>
    </source>
</evidence>
<evidence type="ECO:0000256" key="1">
    <source>
        <dbReference type="ARBA" id="ARBA00002343"/>
    </source>
</evidence>
<evidence type="ECO:0000256" key="7">
    <source>
        <dbReference type="ARBA" id="ARBA00022737"/>
    </source>
</evidence>
<dbReference type="GeneID" id="38110517"/>
<keyword evidence="8 12" id="KW-1133">Transmembrane helix</keyword>
<comment type="subcellular location">
    <subcellularLocation>
        <location evidence="2">Membrane</location>
        <topology evidence="2">Multi-pass membrane protein</topology>
    </subcellularLocation>
</comment>
<dbReference type="PROSITE" id="PS50294">
    <property type="entry name" value="WD_REPEATS_REGION"/>
    <property type="match status" value="1"/>
</dbReference>
<feature type="region of interest" description="Disordered" evidence="11">
    <location>
        <begin position="1388"/>
        <end position="1419"/>
    </location>
</feature>
<evidence type="ECO:0000256" key="3">
    <source>
        <dbReference type="ARBA" id="ARBA00017917"/>
    </source>
</evidence>
<feature type="repeat" description="WD" evidence="10">
    <location>
        <begin position="1097"/>
        <end position="1138"/>
    </location>
</feature>
<keyword evidence="15" id="KW-1185">Reference proteome</keyword>